<evidence type="ECO:0000313" key="2">
    <source>
        <dbReference type="Proteomes" id="UP001370490"/>
    </source>
</evidence>
<protein>
    <recommendedName>
        <fullName evidence="3">Late embryogenesis abundant protein LEA-2 subgroup domain-containing protein</fullName>
    </recommendedName>
</protein>
<evidence type="ECO:0000313" key="1">
    <source>
        <dbReference type="EMBL" id="KAK6932347.1"/>
    </source>
</evidence>
<proteinExistence type="predicted"/>
<reference evidence="1 2" key="1">
    <citation type="submission" date="2023-12" db="EMBL/GenBank/DDBJ databases">
        <title>A high-quality genome assembly for Dillenia turbinata (Dilleniales).</title>
        <authorList>
            <person name="Chanderbali A."/>
        </authorList>
    </citation>
    <scope>NUCLEOTIDE SEQUENCE [LARGE SCALE GENOMIC DNA]</scope>
    <source>
        <strain evidence="1">LSX21</strain>
        <tissue evidence="1">Leaf</tissue>
    </source>
</reference>
<comment type="caution">
    <text evidence="1">The sequence shown here is derived from an EMBL/GenBank/DDBJ whole genome shotgun (WGS) entry which is preliminary data.</text>
</comment>
<gene>
    <name evidence="1" type="ORF">RJ641_001971</name>
</gene>
<keyword evidence="2" id="KW-1185">Reference proteome</keyword>
<name>A0AAN8VMS1_9MAGN</name>
<accession>A0AAN8VMS1</accession>
<evidence type="ECO:0008006" key="3">
    <source>
        <dbReference type="Google" id="ProtNLM"/>
    </source>
</evidence>
<organism evidence="1 2">
    <name type="scientific">Dillenia turbinata</name>
    <dbReference type="NCBI Taxonomy" id="194707"/>
    <lineage>
        <taxon>Eukaryota</taxon>
        <taxon>Viridiplantae</taxon>
        <taxon>Streptophyta</taxon>
        <taxon>Embryophyta</taxon>
        <taxon>Tracheophyta</taxon>
        <taxon>Spermatophyta</taxon>
        <taxon>Magnoliopsida</taxon>
        <taxon>eudicotyledons</taxon>
        <taxon>Gunneridae</taxon>
        <taxon>Pentapetalae</taxon>
        <taxon>Dilleniales</taxon>
        <taxon>Dilleniaceae</taxon>
        <taxon>Dillenia</taxon>
    </lineage>
</organism>
<dbReference type="Proteomes" id="UP001370490">
    <property type="component" value="Unassembled WGS sequence"/>
</dbReference>
<dbReference type="EMBL" id="JBAMMX010000010">
    <property type="protein sequence ID" value="KAK6932347.1"/>
    <property type="molecule type" value="Genomic_DNA"/>
</dbReference>
<dbReference type="AlphaFoldDB" id="A0AAN8VMS1"/>
<sequence length="126" mass="13803">MDTNPKPKVTAQPVTIKGFNSVVWPLLSLNVALGIAITIDNPNYGSFKFKESTAYINYHRTIAGQAPIAADKIPARGKHNMSTFADVFVDQLITSGDFRTDFFSGVVNFTSTATLYGKYGYATEKQ</sequence>